<comment type="caution">
    <text evidence="9">The sequence shown here is derived from an EMBL/GenBank/DDBJ whole genome shotgun (WGS) entry which is preliminary data.</text>
</comment>
<feature type="transmembrane region" description="Helical" evidence="7">
    <location>
        <begin position="52"/>
        <end position="74"/>
    </location>
</feature>
<feature type="domain" description="Sulfatase N-terminal" evidence="8">
    <location>
        <begin position="179"/>
        <end position="471"/>
    </location>
</feature>
<dbReference type="GO" id="GO:0016787">
    <property type="term" value="F:hydrolase activity"/>
    <property type="evidence" value="ECO:0007669"/>
    <property type="project" value="UniProtKB-KW"/>
</dbReference>
<comment type="subcellular location">
    <subcellularLocation>
        <location evidence="1">Cell membrane</location>
        <topology evidence="1">Multi-pass membrane protein</topology>
    </subcellularLocation>
</comment>
<name>D1QQ95_9BACT</name>
<proteinExistence type="predicted"/>
<keyword evidence="4 7" id="KW-0812">Transmembrane</keyword>
<evidence type="ECO:0000313" key="9">
    <source>
        <dbReference type="EMBL" id="EFB32301.1"/>
    </source>
</evidence>
<dbReference type="InterPro" id="IPR040423">
    <property type="entry name" value="PEA_transferase"/>
</dbReference>
<accession>D1QQ95</accession>
<evidence type="ECO:0000256" key="1">
    <source>
        <dbReference type="ARBA" id="ARBA00004651"/>
    </source>
</evidence>
<sequence>MVLYVSYSFLFSLFFIQLFIHQNFQLNLSPYILTLLAETNSGESSEFLKTYILSYNSLQTFIVTLCLISLAFLLENRGNKINNTRRKNKIIISMIVLPLLIEGAYASKTYFKLFAAGSSDDVADWMINDFCQPHDTFSYFIYALKGFGVAAHDQERSVSVNLNMDKNNTIVGIGNDSLNIILVIGESFIKRHAGIYGYSLNTTPVMIEQKLKGNLSVFNDVVSPYAYTNKAIHNMLCCNSVSEGERWYDTPYFPGIFKSAGYNVYFWDNQKEDSPNIACSVALNSLLYNSVITQISYTKTNQRSFDYDGQLIENFIKNVKFRSKLNFIIFHLMGQHTNASDRYPHTKDFNRFSSKDIPNKAEFLNDSKRQEIAYYDNATYYNDYVLGQIFNFFSKTESILVYLSDHGEEIYDYRDSRGRVASGINANLLRYQYDIPFFIWYSDKFKQKHMDVVYRIEKSVNRPFTSDNLCHLLFDIGSIKTVYRKSDRDLISPTYKCRKRIVNDSYDYDKFFN</sequence>
<dbReference type="PANTHER" id="PTHR30443:SF2">
    <property type="entry name" value="PHOSPHOETHANOLAMINE TRANSFERASE EPTC"/>
    <property type="match status" value="1"/>
</dbReference>
<dbReference type="PANTHER" id="PTHR30443">
    <property type="entry name" value="INNER MEMBRANE PROTEIN"/>
    <property type="match status" value="1"/>
</dbReference>
<dbReference type="InterPro" id="IPR000917">
    <property type="entry name" value="Sulfatase_N"/>
</dbReference>
<organism evidence="9 10">
    <name type="scientific">Segatella oris F0302</name>
    <dbReference type="NCBI Taxonomy" id="649760"/>
    <lineage>
        <taxon>Bacteria</taxon>
        <taxon>Pseudomonadati</taxon>
        <taxon>Bacteroidota</taxon>
        <taxon>Bacteroidia</taxon>
        <taxon>Bacteroidales</taxon>
        <taxon>Prevotellaceae</taxon>
        <taxon>Segatella</taxon>
    </lineage>
</organism>
<evidence type="ECO:0000256" key="2">
    <source>
        <dbReference type="ARBA" id="ARBA00022475"/>
    </source>
</evidence>
<dbReference type="GO" id="GO:0005886">
    <property type="term" value="C:plasma membrane"/>
    <property type="evidence" value="ECO:0007669"/>
    <property type="project" value="UniProtKB-SubCell"/>
</dbReference>
<dbReference type="Gene3D" id="3.40.720.10">
    <property type="entry name" value="Alkaline Phosphatase, subunit A"/>
    <property type="match status" value="1"/>
</dbReference>
<dbReference type="InterPro" id="IPR017850">
    <property type="entry name" value="Alkaline_phosphatase_core_sf"/>
</dbReference>
<dbReference type="Pfam" id="PF00884">
    <property type="entry name" value="Sulfatase"/>
    <property type="match status" value="1"/>
</dbReference>
<dbReference type="STRING" id="649760.HMPREF0971_01143"/>
<evidence type="ECO:0000256" key="7">
    <source>
        <dbReference type="SAM" id="Phobius"/>
    </source>
</evidence>
<dbReference type="CDD" id="cd16017">
    <property type="entry name" value="LptA"/>
    <property type="match status" value="1"/>
</dbReference>
<keyword evidence="3" id="KW-0808">Transferase</keyword>
<keyword evidence="5 7" id="KW-1133">Transmembrane helix</keyword>
<keyword evidence="2" id="KW-1003">Cell membrane</keyword>
<dbReference type="AlphaFoldDB" id="D1QQ95"/>
<dbReference type="HOGENOM" id="CLU_018534_3_1_10"/>
<reference evidence="9 10" key="1">
    <citation type="submission" date="2009-11" db="EMBL/GenBank/DDBJ databases">
        <authorList>
            <person name="Weinstock G."/>
            <person name="Sodergren E."/>
            <person name="Clifton S."/>
            <person name="Fulton L."/>
            <person name="Fulton B."/>
            <person name="Courtney L."/>
            <person name="Fronick C."/>
            <person name="Harrison M."/>
            <person name="Strong C."/>
            <person name="Farmer C."/>
            <person name="Delahaunty K."/>
            <person name="Markovic C."/>
            <person name="Hall O."/>
            <person name="Minx P."/>
            <person name="Tomlinson C."/>
            <person name="Mitreva M."/>
            <person name="Nelson J."/>
            <person name="Hou S."/>
            <person name="Wollam A."/>
            <person name="Pepin K.H."/>
            <person name="Johnson M."/>
            <person name="Bhonagiri V."/>
            <person name="Nash W.E."/>
            <person name="Warren W."/>
            <person name="Chinwalla A."/>
            <person name="Mardis E.R."/>
            <person name="Wilson R.K."/>
        </authorList>
    </citation>
    <scope>NUCLEOTIDE SEQUENCE [LARGE SCALE GENOMIC DNA]</scope>
    <source>
        <strain evidence="9 10">F0302</strain>
    </source>
</reference>
<keyword evidence="9" id="KW-0378">Hydrolase</keyword>
<dbReference type="SUPFAM" id="SSF53649">
    <property type="entry name" value="Alkaline phosphatase-like"/>
    <property type="match status" value="1"/>
</dbReference>
<gene>
    <name evidence="9" type="ORF">HMPREF0971_01143</name>
</gene>
<dbReference type="EC" id="3.1.6.-" evidence="9"/>
<dbReference type="InterPro" id="IPR058130">
    <property type="entry name" value="PEA_transf_C"/>
</dbReference>
<dbReference type="RefSeq" id="WP_004372412.1">
    <property type="nucleotide sequence ID" value="NZ_GG703884.1"/>
</dbReference>
<dbReference type="EMBL" id="ACUZ02000023">
    <property type="protein sequence ID" value="EFB32301.1"/>
    <property type="molecule type" value="Genomic_DNA"/>
</dbReference>
<evidence type="ECO:0000256" key="5">
    <source>
        <dbReference type="ARBA" id="ARBA00022989"/>
    </source>
</evidence>
<dbReference type="Proteomes" id="UP000004079">
    <property type="component" value="Unassembled WGS sequence"/>
</dbReference>
<evidence type="ECO:0000259" key="8">
    <source>
        <dbReference type="Pfam" id="PF00884"/>
    </source>
</evidence>
<protein>
    <submittedName>
        <fullName evidence="9">Arylsulfatase</fullName>
        <ecNumber evidence="9">3.1.6.-</ecNumber>
    </submittedName>
</protein>
<evidence type="ECO:0000256" key="3">
    <source>
        <dbReference type="ARBA" id="ARBA00022679"/>
    </source>
</evidence>
<evidence type="ECO:0000256" key="4">
    <source>
        <dbReference type="ARBA" id="ARBA00022692"/>
    </source>
</evidence>
<dbReference type="GO" id="GO:0016776">
    <property type="term" value="F:phosphotransferase activity, phosphate group as acceptor"/>
    <property type="evidence" value="ECO:0007669"/>
    <property type="project" value="TreeGrafter"/>
</dbReference>
<dbReference type="GO" id="GO:0009244">
    <property type="term" value="P:lipopolysaccharide core region biosynthetic process"/>
    <property type="evidence" value="ECO:0007669"/>
    <property type="project" value="TreeGrafter"/>
</dbReference>
<feature type="transmembrane region" description="Helical" evidence="7">
    <location>
        <begin position="90"/>
        <end position="107"/>
    </location>
</feature>
<keyword evidence="6 7" id="KW-0472">Membrane</keyword>
<evidence type="ECO:0000256" key="6">
    <source>
        <dbReference type="ARBA" id="ARBA00023136"/>
    </source>
</evidence>
<evidence type="ECO:0000313" key="10">
    <source>
        <dbReference type="Proteomes" id="UP000004079"/>
    </source>
</evidence>